<dbReference type="Proteomes" id="UP000580250">
    <property type="component" value="Unassembled WGS sequence"/>
</dbReference>
<evidence type="ECO:0000313" key="1">
    <source>
        <dbReference type="EMBL" id="CAD2143768.1"/>
    </source>
</evidence>
<dbReference type="EMBL" id="CAJEWN010000032">
    <property type="protein sequence ID" value="CAD2143768.1"/>
    <property type="molecule type" value="Genomic_DNA"/>
</dbReference>
<protein>
    <submittedName>
        <fullName evidence="1">Uncharacterized protein</fullName>
    </submittedName>
</protein>
<sequence>MLNTLGMNKNTTVDWSQYMREICAYHLLQKEQDGHQIGAPP</sequence>
<dbReference type="AlphaFoldDB" id="A0A6V7U310"/>
<organism evidence="1 2">
    <name type="scientific">Meloidogyne enterolobii</name>
    <name type="common">Root-knot nematode worm</name>
    <name type="synonym">Meloidogyne mayaguensis</name>
    <dbReference type="NCBI Taxonomy" id="390850"/>
    <lineage>
        <taxon>Eukaryota</taxon>
        <taxon>Metazoa</taxon>
        <taxon>Ecdysozoa</taxon>
        <taxon>Nematoda</taxon>
        <taxon>Chromadorea</taxon>
        <taxon>Rhabditida</taxon>
        <taxon>Tylenchina</taxon>
        <taxon>Tylenchomorpha</taxon>
        <taxon>Tylenchoidea</taxon>
        <taxon>Meloidogynidae</taxon>
        <taxon>Meloidogyninae</taxon>
        <taxon>Meloidogyne</taxon>
    </lineage>
</organism>
<proteinExistence type="predicted"/>
<comment type="caution">
    <text evidence="1">The sequence shown here is derived from an EMBL/GenBank/DDBJ whole genome shotgun (WGS) entry which is preliminary data.</text>
</comment>
<gene>
    <name evidence="1" type="ORF">MENT_LOCUS7704</name>
</gene>
<evidence type="ECO:0000313" key="2">
    <source>
        <dbReference type="Proteomes" id="UP000580250"/>
    </source>
</evidence>
<reference evidence="1 2" key="1">
    <citation type="submission" date="2020-08" db="EMBL/GenBank/DDBJ databases">
        <authorList>
            <person name="Koutsovoulos G."/>
            <person name="Danchin GJ E."/>
        </authorList>
    </citation>
    <scope>NUCLEOTIDE SEQUENCE [LARGE SCALE GENOMIC DNA]</scope>
</reference>
<accession>A0A6V7U310</accession>
<name>A0A6V7U310_MELEN</name>